<comment type="caution">
    <text evidence="8">The sequence shown here is derived from an EMBL/GenBank/DDBJ whole genome shotgun (WGS) entry which is preliminary data.</text>
</comment>
<dbReference type="InterPro" id="IPR011010">
    <property type="entry name" value="DNA_brk_join_enz"/>
</dbReference>
<dbReference type="PANTHER" id="PTHR30349">
    <property type="entry name" value="PHAGE INTEGRASE-RELATED"/>
    <property type="match status" value="1"/>
</dbReference>
<sequence>MARQIAKQHNILTPAPAGAARLTVTQLIHQFTAWLAQTGRTKPGNYPRLARQFIRYCLDNRLPFDTGSLRIYGAGKKGNQLSPVRKFLFFYQMQGCPAVVPDSPAGKQMPAAANELILAFLAEASHLRGDRSKENYTRALNVFFHYITEEQAAGRPASFSARTIGQYVNDLRRRGLSAFTVNFYLSAIRQLTEWVIKHRNRLGLSSEQADDLRDVQAIRGLSIERGFYKDSLSEAERDALLAVIDNPADRAIVALLVLEGLRTVEVTRLTVGDIAFDKEQVHVLGKGKSTRKAIKLFTPCANILREYLHSETGIPLSASRASLLFPDLKTAHIRYVVDKYLKALGLKRPKMSAHSLRHTTGQIMIDKGVEPMWVQRHLRHELFETTQFYIKKQTERDYFVKMPDRV</sequence>
<keyword evidence="9" id="KW-1185">Reference proteome</keyword>
<dbReference type="InterPro" id="IPR044068">
    <property type="entry name" value="CB"/>
</dbReference>
<dbReference type="InterPro" id="IPR010998">
    <property type="entry name" value="Integrase_recombinase_N"/>
</dbReference>
<dbReference type="PROSITE" id="PS51900">
    <property type="entry name" value="CB"/>
    <property type="match status" value="1"/>
</dbReference>
<evidence type="ECO:0000256" key="5">
    <source>
        <dbReference type="PROSITE-ProRule" id="PRU01248"/>
    </source>
</evidence>
<evidence type="ECO:0000256" key="1">
    <source>
        <dbReference type="ARBA" id="ARBA00022829"/>
    </source>
</evidence>
<evidence type="ECO:0000256" key="3">
    <source>
        <dbReference type="ARBA" id="ARBA00023125"/>
    </source>
</evidence>
<evidence type="ECO:0000259" key="6">
    <source>
        <dbReference type="PROSITE" id="PS51898"/>
    </source>
</evidence>
<dbReference type="GO" id="GO:0007059">
    <property type="term" value="P:chromosome segregation"/>
    <property type="evidence" value="ECO:0007669"/>
    <property type="project" value="UniProtKB-KW"/>
</dbReference>
<keyword evidence="4" id="KW-0233">DNA recombination</keyword>
<dbReference type="RefSeq" id="WP_071506770.1">
    <property type="nucleotide sequence ID" value="NZ_MORL01000053.1"/>
</dbReference>
<keyword evidence="1" id="KW-0159">Chromosome partition</keyword>
<dbReference type="GO" id="GO:0015074">
    <property type="term" value="P:DNA integration"/>
    <property type="evidence" value="ECO:0007669"/>
    <property type="project" value="UniProtKB-KW"/>
</dbReference>
<organism evidence="8 9">
    <name type="scientific">Arsenicibacter rosenii</name>
    <dbReference type="NCBI Taxonomy" id="1750698"/>
    <lineage>
        <taxon>Bacteria</taxon>
        <taxon>Pseudomonadati</taxon>
        <taxon>Bacteroidota</taxon>
        <taxon>Cytophagia</taxon>
        <taxon>Cytophagales</taxon>
        <taxon>Spirosomataceae</taxon>
        <taxon>Arsenicibacter</taxon>
    </lineage>
</organism>
<evidence type="ECO:0000256" key="4">
    <source>
        <dbReference type="ARBA" id="ARBA00023172"/>
    </source>
</evidence>
<gene>
    <name evidence="8" type="ORF">BLX24_29230</name>
</gene>
<protein>
    <submittedName>
        <fullName evidence="8">Integrase</fullName>
    </submittedName>
</protein>
<dbReference type="PROSITE" id="PS51898">
    <property type="entry name" value="TYR_RECOMBINASE"/>
    <property type="match status" value="1"/>
</dbReference>
<dbReference type="PANTHER" id="PTHR30349:SF81">
    <property type="entry name" value="TYROSINE RECOMBINASE XERC"/>
    <property type="match status" value="1"/>
</dbReference>
<dbReference type="GO" id="GO:0003677">
    <property type="term" value="F:DNA binding"/>
    <property type="evidence" value="ECO:0007669"/>
    <property type="project" value="UniProtKB-UniRule"/>
</dbReference>
<evidence type="ECO:0000313" key="9">
    <source>
        <dbReference type="Proteomes" id="UP000181790"/>
    </source>
</evidence>
<dbReference type="InterPro" id="IPR050090">
    <property type="entry name" value="Tyrosine_recombinase_XerCD"/>
</dbReference>
<dbReference type="InterPro" id="IPR002104">
    <property type="entry name" value="Integrase_catalytic"/>
</dbReference>
<dbReference type="OrthoDB" id="918094at2"/>
<dbReference type="InterPro" id="IPR004107">
    <property type="entry name" value="Integrase_SAM-like_N"/>
</dbReference>
<dbReference type="GO" id="GO:0006310">
    <property type="term" value="P:DNA recombination"/>
    <property type="evidence" value="ECO:0007669"/>
    <property type="project" value="UniProtKB-KW"/>
</dbReference>
<keyword evidence="3 5" id="KW-0238">DNA-binding</keyword>
<evidence type="ECO:0000259" key="7">
    <source>
        <dbReference type="PROSITE" id="PS51900"/>
    </source>
</evidence>
<reference evidence="8 9" key="1">
    <citation type="submission" date="2016-10" db="EMBL/GenBank/DDBJ databases">
        <title>Arsenicibacter rosenii gen. nov., sp. nov., an efficient arsenic-methylating bacterium isolated from an arsenic-contaminated paddy soil.</title>
        <authorList>
            <person name="Huang K."/>
        </authorList>
    </citation>
    <scope>NUCLEOTIDE SEQUENCE [LARGE SCALE GENOMIC DNA]</scope>
    <source>
        <strain evidence="8 9">SM-1</strain>
    </source>
</reference>
<dbReference type="SUPFAM" id="SSF56349">
    <property type="entry name" value="DNA breaking-rejoining enzymes"/>
    <property type="match status" value="1"/>
</dbReference>
<feature type="domain" description="Tyr recombinase" evidence="6">
    <location>
        <begin position="227"/>
        <end position="402"/>
    </location>
</feature>
<dbReference type="Proteomes" id="UP000181790">
    <property type="component" value="Unassembled WGS sequence"/>
</dbReference>
<evidence type="ECO:0000313" key="8">
    <source>
        <dbReference type="EMBL" id="OIN55605.1"/>
    </source>
</evidence>
<dbReference type="EMBL" id="MORL01000053">
    <property type="protein sequence ID" value="OIN55605.1"/>
    <property type="molecule type" value="Genomic_DNA"/>
</dbReference>
<evidence type="ECO:0000256" key="2">
    <source>
        <dbReference type="ARBA" id="ARBA00022908"/>
    </source>
</evidence>
<proteinExistence type="predicted"/>
<accession>A0A1S2VBB9</accession>
<dbReference type="Gene3D" id="1.10.443.10">
    <property type="entry name" value="Intergrase catalytic core"/>
    <property type="match status" value="1"/>
</dbReference>
<name>A0A1S2VBB9_9BACT</name>
<dbReference type="AlphaFoldDB" id="A0A1S2VBB9"/>
<dbReference type="Pfam" id="PF13495">
    <property type="entry name" value="Phage_int_SAM_4"/>
    <property type="match status" value="1"/>
</dbReference>
<keyword evidence="2" id="KW-0229">DNA integration</keyword>
<dbReference type="InterPro" id="IPR013762">
    <property type="entry name" value="Integrase-like_cat_sf"/>
</dbReference>
<dbReference type="Pfam" id="PF00589">
    <property type="entry name" value="Phage_integrase"/>
    <property type="match status" value="1"/>
</dbReference>
<feature type="domain" description="Core-binding (CB)" evidence="7">
    <location>
        <begin position="111"/>
        <end position="196"/>
    </location>
</feature>
<dbReference type="Gene3D" id="1.10.150.130">
    <property type="match status" value="1"/>
</dbReference>